<dbReference type="InterPro" id="IPR001466">
    <property type="entry name" value="Beta-lactam-related"/>
</dbReference>
<evidence type="ECO:0000313" key="3">
    <source>
        <dbReference type="EMBL" id="EID56321.1"/>
    </source>
</evidence>
<dbReference type="Gene3D" id="3.40.710.10">
    <property type="entry name" value="DD-peptidase/beta-lactamase superfamily"/>
    <property type="match status" value="1"/>
</dbReference>
<feature type="domain" description="Beta-lactamase-related" evidence="2">
    <location>
        <begin position="42"/>
        <end position="362"/>
    </location>
</feature>
<sequence length="375" mass="39531">MAGTTRRRWLAGVVSGVALAVVLPAAPVVAQTGEHAETQAVLDQFQQKAGPGAAIHAGDATSAWTLSSGSASIRENRAITASDHFRIGSQTKTFTAAVVLQLFDEGRVDLDAPIERYLPGVVTGNYDGSVITVRQLLNHTSGLVRDTSGAKANADGTYDLAALVSAAMDEQPQAQPGEVMKYSNVGYLVLGLLIEELTGRPVGDVIAERITEPLGLAGTSFPVPGNRALPEPFVPGYQGTRVGGFFFWFDATTLSELSWWSTAGAMSSTMEDLAVFYRALLDGRVVSEEALAEMRTVVPFPPAASRGYGLGVFEQPLSCGGVAWGHEGLLPTGHLSRTMVTDDGRFASMMTNANLMPQDPGTAEVIDAALCEGRS</sequence>
<protein>
    <submittedName>
        <fullName evidence="3">Penicillin-binding protein, beta-lactamase class C</fullName>
    </submittedName>
</protein>
<dbReference type="RefSeq" id="WP_006240554.1">
    <property type="nucleotide sequence ID" value="NZ_JH636049.1"/>
</dbReference>
<dbReference type="eggNOG" id="COG1680">
    <property type="taxonomic scope" value="Bacteria"/>
</dbReference>
<feature type="signal peptide" evidence="1">
    <location>
        <begin position="1"/>
        <end position="30"/>
    </location>
</feature>
<dbReference type="InterPro" id="IPR012338">
    <property type="entry name" value="Beta-lactam/transpept-like"/>
</dbReference>
<dbReference type="PANTHER" id="PTHR46825:SF7">
    <property type="entry name" value="D-ALANYL-D-ALANINE CARBOXYPEPTIDASE"/>
    <property type="match status" value="1"/>
</dbReference>
<accession>I0V868</accession>
<dbReference type="InterPro" id="IPR006311">
    <property type="entry name" value="TAT_signal"/>
</dbReference>
<reference evidence="3 4" key="1">
    <citation type="submission" date="2012-01" db="EMBL/GenBank/DDBJ databases">
        <title>Improved High-Quality Draft sequence of Saccharomonospora xinjiangensis XJ-54.</title>
        <authorList>
            <consortium name="US DOE Joint Genome Institute"/>
            <person name="Lucas S."/>
            <person name="Han J."/>
            <person name="Lapidus A."/>
            <person name="Cheng J.-F."/>
            <person name="Goodwin L."/>
            <person name="Pitluck S."/>
            <person name="Peters L."/>
            <person name="Mikhailova N."/>
            <person name="Teshima H."/>
            <person name="Detter J.C."/>
            <person name="Han C."/>
            <person name="Tapia R."/>
            <person name="Land M."/>
            <person name="Hauser L."/>
            <person name="Kyrpides N."/>
            <person name="Ivanova N."/>
            <person name="Pagani I."/>
            <person name="Brambilla E.-M."/>
            <person name="Klenk H.-P."/>
            <person name="Woyke T."/>
        </authorList>
    </citation>
    <scope>NUCLEOTIDE SEQUENCE [LARGE SCALE GENOMIC DNA]</scope>
    <source>
        <strain evidence="3 4">XJ-54</strain>
    </source>
</reference>
<feature type="chain" id="PRO_5003634826" evidence="1">
    <location>
        <begin position="31"/>
        <end position="375"/>
    </location>
</feature>
<dbReference type="HOGENOM" id="CLU_020027_2_3_11"/>
<organism evidence="3 4">
    <name type="scientific">Saccharomonospora xinjiangensis XJ-54</name>
    <dbReference type="NCBI Taxonomy" id="882086"/>
    <lineage>
        <taxon>Bacteria</taxon>
        <taxon>Bacillati</taxon>
        <taxon>Actinomycetota</taxon>
        <taxon>Actinomycetes</taxon>
        <taxon>Pseudonocardiales</taxon>
        <taxon>Pseudonocardiaceae</taxon>
        <taxon>Saccharomonospora</taxon>
    </lineage>
</organism>
<gene>
    <name evidence="3" type="ORF">SacxiDRAFT_4136</name>
</gene>
<dbReference type="Pfam" id="PF00144">
    <property type="entry name" value="Beta-lactamase"/>
    <property type="match status" value="1"/>
</dbReference>
<dbReference type="PANTHER" id="PTHR46825">
    <property type="entry name" value="D-ALANYL-D-ALANINE-CARBOXYPEPTIDASE/ENDOPEPTIDASE AMPH"/>
    <property type="match status" value="1"/>
</dbReference>
<dbReference type="AlphaFoldDB" id="I0V868"/>
<keyword evidence="4" id="KW-1185">Reference proteome</keyword>
<evidence type="ECO:0000259" key="2">
    <source>
        <dbReference type="Pfam" id="PF00144"/>
    </source>
</evidence>
<dbReference type="InterPro" id="IPR050491">
    <property type="entry name" value="AmpC-like"/>
</dbReference>
<dbReference type="EMBL" id="JH636049">
    <property type="protein sequence ID" value="EID56321.1"/>
    <property type="molecule type" value="Genomic_DNA"/>
</dbReference>
<dbReference type="Proteomes" id="UP000004691">
    <property type="component" value="Unassembled WGS sequence"/>
</dbReference>
<proteinExistence type="predicted"/>
<keyword evidence="1" id="KW-0732">Signal</keyword>
<dbReference type="STRING" id="882086.SacxiDRAFT_4136"/>
<dbReference type="OrthoDB" id="3174977at2"/>
<dbReference type="SUPFAM" id="SSF56601">
    <property type="entry name" value="beta-lactamase/transpeptidase-like"/>
    <property type="match status" value="1"/>
</dbReference>
<evidence type="ECO:0000313" key="4">
    <source>
        <dbReference type="Proteomes" id="UP000004691"/>
    </source>
</evidence>
<dbReference type="MEROPS" id="S12.003"/>
<evidence type="ECO:0000256" key="1">
    <source>
        <dbReference type="SAM" id="SignalP"/>
    </source>
</evidence>
<dbReference type="PROSITE" id="PS51318">
    <property type="entry name" value="TAT"/>
    <property type="match status" value="1"/>
</dbReference>
<name>I0V868_9PSEU</name>